<comment type="caution">
    <text evidence="2">The sequence shown here is derived from an EMBL/GenBank/DDBJ whole genome shotgun (WGS) entry which is preliminary data.</text>
</comment>
<gene>
    <name evidence="2" type="ORF">ACFQ4Y_16785</name>
</gene>
<keyword evidence="3" id="KW-1185">Reference proteome</keyword>
<feature type="domain" description="PRD" evidence="1">
    <location>
        <begin position="18"/>
        <end position="125"/>
    </location>
</feature>
<evidence type="ECO:0000313" key="3">
    <source>
        <dbReference type="Proteomes" id="UP001597282"/>
    </source>
</evidence>
<dbReference type="InterPro" id="IPR036634">
    <property type="entry name" value="PRD_sf"/>
</dbReference>
<evidence type="ECO:0000313" key="2">
    <source>
        <dbReference type="EMBL" id="MFD1428549.1"/>
    </source>
</evidence>
<protein>
    <submittedName>
        <fullName evidence="2">PRD domain-containing protein</fullName>
    </submittedName>
</protein>
<dbReference type="PROSITE" id="PS51372">
    <property type="entry name" value="PRD_2"/>
    <property type="match status" value="1"/>
</dbReference>
<proteinExistence type="predicted"/>
<dbReference type="InterPro" id="IPR011608">
    <property type="entry name" value="PRD"/>
</dbReference>
<dbReference type="Proteomes" id="UP001597282">
    <property type="component" value="Unassembled WGS sequence"/>
</dbReference>
<organism evidence="2 3">
    <name type="scientific">Kroppenstedtia sanguinis</name>
    <dbReference type="NCBI Taxonomy" id="1380684"/>
    <lineage>
        <taxon>Bacteria</taxon>
        <taxon>Bacillati</taxon>
        <taxon>Bacillota</taxon>
        <taxon>Bacilli</taxon>
        <taxon>Bacillales</taxon>
        <taxon>Thermoactinomycetaceae</taxon>
        <taxon>Kroppenstedtia</taxon>
    </lineage>
</organism>
<accession>A0ABW4CCR2</accession>
<evidence type="ECO:0000259" key="1">
    <source>
        <dbReference type="PROSITE" id="PS51372"/>
    </source>
</evidence>
<name>A0ABW4CCR2_9BACL</name>
<dbReference type="Gene3D" id="1.10.1790.10">
    <property type="entry name" value="PRD domain"/>
    <property type="match status" value="1"/>
</dbReference>
<dbReference type="RefSeq" id="WP_380167549.1">
    <property type="nucleotide sequence ID" value="NZ_JBHTNU010000028.1"/>
</dbReference>
<sequence>MLPEEVKERLDLLVNSKQIEPDTHQKVWESLSRLERQGDLDPASESIGPFTNHLAVAAERISKGEPIIEGNEQVREVVRDHPELQREAEKLLRRCIRDSGAEIPSAETGFVTLYLSLLCKQSEVD</sequence>
<dbReference type="EMBL" id="JBHTNU010000028">
    <property type="protein sequence ID" value="MFD1428549.1"/>
    <property type="molecule type" value="Genomic_DNA"/>
</dbReference>
<reference evidence="3" key="1">
    <citation type="journal article" date="2019" name="Int. J. Syst. Evol. Microbiol.">
        <title>The Global Catalogue of Microorganisms (GCM) 10K type strain sequencing project: providing services to taxonomists for standard genome sequencing and annotation.</title>
        <authorList>
            <consortium name="The Broad Institute Genomics Platform"/>
            <consortium name="The Broad Institute Genome Sequencing Center for Infectious Disease"/>
            <person name="Wu L."/>
            <person name="Ma J."/>
        </authorList>
    </citation>
    <scope>NUCLEOTIDE SEQUENCE [LARGE SCALE GENOMIC DNA]</scope>
    <source>
        <strain evidence="3">S1</strain>
    </source>
</reference>
<dbReference type="SUPFAM" id="SSF63520">
    <property type="entry name" value="PTS-regulatory domain, PRD"/>
    <property type="match status" value="1"/>
</dbReference>
<dbReference type="Pfam" id="PF00874">
    <property type="entry name" value="PRD"/>
    <property type="match status" value="1"/>
</dbReference>